<proteinExistence type="predicted"/>
<evidence type="ECO:0000313" key="1">
    <source>
        <dbReference type="EMBL" id="ARF11029.1"/>
    </source>
</evidence>
<protein>
    <submittedName>
        <fullName evidence="1">Uncharacterized protein</fullName>
    </submittedName>
</protein>
<sequence>MDTQVFTTIYERLNNQSYRDFLESEKYFMDYFMNLSNEEIESNITYLPKGSIIFHGCTCKTYINQYDPKKTLPPLFPNITTNNINMTAIKKILNYESRRKAIGSVLALYPDESEGQEKVKEYNDNFFQNDNEGIFIGKHYLWCNTTMDANIMVDIRLMDSMTVFITNKDLYLLDFMKLSQNILNNPNYSFGDMIFFKRWLDLPNEYTRDELNTTGYKYLDLDYNINNNSIYLRLRNKFLNSMGEAVYLNILNYILSLKGLLFKIDGYADYDLADATAGLYDNNSNNVCSQFNNNNYVCKEIMLCDAPRYLSYLGFHVIEKIDNPADNLFDIKKEIMDNLLDKLNNIFSINNTNIKLNFYTEDDFLYNKNVMLYKDLHRNMRMMPHYRYEVENLSQLYNFIELINNNTTDYVINNLNYPIKTYNIYNKNNEYNQKGGNNERLEHIYNYIKNMSPKTSNKVITPEIYESVIDYNNMLNDHIVDDNYEAKRLEEKATLNSLITKIFHSNFFDNDMLIKFINNLFLIIENKKVFKYIINLFQKTDLTKSVLNKLIIKENTNDLKLDNFIICYIKGSTAIYFNIIDIGSKTINLCKLEETLKNSSLGHSDIDFNLCINPFILEQDKIYNLNLYQNLIDYMSDICLKALQMIGNMFINDIFSKRYFENYISRCNMELTKQYNNDSYDNLIIIDNLLDINYIYPNFELLTILEKDREYVNSELLPLKLVVNKRISEVIHYSDFVLLRLGLPFITNKYLPCLCEIFDISIIKNETECNFIWYHRENLINNNLMKYNNLLNEFYDMNATLLNSINFNITKKIDKRLRRYKFIEKLLSCEHIDKKHGNINSIKYIDVNFKEKIASINSLINNDVRDSLQEYIIKISKKILREIPNLYSFIIDAFTFFNILYASLIKKYEQPELLYETKLKIIYNEFITYLEHIINLNKIKKIKIQEIIDFKYYEHNKNYEMNNINDFITYIWSNSQNIKLSEIREYKYIDTIEKCHEEILQQVVKEDSYTKIIEDKDKNEDIKDEHVKIKPTIVHYSYNDTEEALKHIAVLNTSELFITPINNVINESTRESAMLNVPEKQDIDIFNIPKKQENVVLNVPKKQDIDIFNVPKKQDIDVFNIPEKQENVVLKVPKKQENVVLNVPKKQENVVLNVPKKQESDMINISGKFMKNDVNVLNNNASVEYTIKTPKINMLIIKISVRRPEQKYIKGGRYNPVKKNIYIDMKKNNDNLKADNLKNNDYMMKNLNIFKNNPIKNNFDYKIDIIDNKINNYESQQIINTSLILNLYKKYSSFSNIDNLIKTILNMDFIDYDYIKKESYKINLPRKLNNIEIIKASKILFAPSFCDNYLPNTEFF</sequence>
<organism evidence="1">
    <name type="scientific">Hokovirus HKV1</name>
    <dbReference type="NCBI Taxonomy" id="1977638"/>
    <lineage>
        <taxon>Viruses</taxon>
        <taxon>Varidnaviria</taxon>
        <taxon>Bamfordvirae</taxon>
        <taxon>Nucleocytoviricota</taxon>
        <taxon>Megaviricetes</taxon>
        <taxon>Imitervirales</taxon>
        <taxon>Mimiviridae</taxon>
        <taxon>Klosneuvirinae</taxon>
        <taxon>Hokovirus</taxon>
    </lineage>
</organism>
<gene>
    <name evidence="1" type="ORF">Hokovirus_4_3</name>
</gene>
<accession>A0A1V0SH23</accession>
<reference evidence="1" key="1">
    <citation type="journal article" date="2017" name="Science">
        <title>Giant viruses with an expanded complement of translation system components.</title>
        <authorList>
            <person name="Schulz F."/>
            <person name="Yutin N."/>
            <person name="Ivanova N.N."/>
            <person name="Ortega D.R."/>
            <person name="Lee T.K."/>
            <person name="Vierheilig J."/>
            <person name="Daims H."/>
            <person name="Horn M."/>
            <person name="Wagner M."/>
            <person name="Jensen G.J."/>
            <person name="Kyrpides N.C."/>
            <person name="Koonin E.V."/>
            <person name="Woyke T."/>
        </authorList>
    </citation>
    <scope>NUCLEOTIDE SEQUENCE</scope>
    <source>
        <strain evidence="1">HKV1</strain>
    </source>
</reference>
<name>A0A1V0SH23_9VIRU</name>
<dbReference type="EMBL" id="KY684106">
    <property type="protein sequence ID" value="ARF11029.1"/>
    <property type="molecule type" value="Genomic_DNA"/>
</dbReference>